<evidence type="ECO:0000256" key="3">
    <source>
        <dbReference type="ARBA" id="ARBA00022475"/>
    </source>
</evidence>
<name>A0A371J3B5_9FIRM</name>
<feature type="transmembrane region" description="Helical" evidence="8">
    <location>
        <begin position="20"/>
        <end position="39"/>
    </location>
</feature>
<evidence type="ECO:0000313" key="9">
    <source>
        <dbReference type="EMBL" id="RDY27225.1"/>
    </source>
</evidence>
<dbReference type="CDD" id="cd06579">
    <property type="entry name" value="TM_PBP1_transp_AraH_like"/>
    <property type="match status" value="1"/>
</dbReference>
<dbReference type="Proteomes" id="UP000215694">
    <property type="component" value="Unassembled WGS sequence"/>
</dbReference>
<dbReference type="AlphaFoldDB" id="A0A371J3B5"/>
<feature type="transmembrane region" description="Helical" evidence="8">
    <location>
        <begin position="277"/>
        <end position="296"/>
    </location>
</feature>
<dbReference type="InterPro" id="IPR001851">
    <property type="entry name" value="ABC_transp_permease"/>
</dbReference>
<evidence type="ECO:0000256" key="4">
    <source>
        <dbReference type="ARBA" id="ARBA00022519"/>
    </source>
</evidence>
<evidence type="ECO:0000256" key="7">
    <source>
        <dbReference type="ARBA" id="ARBA00023136"/>
    </source>
</evidence>
<keyword evidence="3" id="KW-1003">Cell membrane</keyword>
<keyword evidence="2" id="KW-0813">Transport</keyword>
<evidence type="ECO:0000256" key="2">
    <source>
        <dbReference type="ARBA" id="ARBA00022448"/>
    </source>
</evidence>
<gene>
    <name evidence="9" type="ORF">CHL78_010475</name>
</gene>
<evidence type="ECO:0000256" key="5">
    <source>
        <dbReference type="ARBA" id="ARBA00022692"/>
    </source>
</evidence>
<protein>
    <submittedName>
        <fullName evidence="9">Ribose ABC transporter permease</fullName>
    </submittedName>
</protein>
<keyword evidence="5 8" id="KW-0812">Transmembrane</keyword>
<feature type="transmembrane region" description="Helical" evidence="8">
    <location>
        <begin position="166"/>
        <end position="192"/>
    </location>
</feature>
<dbReference type="NCBIfam" id="NF007067">
    <property type="entry name" value="PRK09512.1"/>
    <property type="match status" value="1"/>
</dbReference>
<keyword evidence="4" id="KW-0997">Cell inner membrane</keyword>
<dbReference type="EMBL" id="NOJY02000015">
    <property type="protein sequence ID" value="RDY27225.1"/>
    <property type="molecule type" value="Genomic_DNA"/>
</dbReference>
<dbReference type="Pfam" id="PF02653">
    <property type="entry name" value="BPD_transp_2"/>
    <property type="match status" value="1"/>
</dbReference>
<comment type="caution">
    <text evidence="9">The sequence shown here is derived from an EMBL/GenBank/DDBJ whole genome shotgun (WGS) entry which is preliminary data.</text>
</comment>
<dbReference type="OrthoDB" id="9815820at2"/>
<feature type="transmembrane region" description="Helical" evidence="8">
    <location>
        <begin position="60"/>
        <end position="93"/>
    </location>
</feature>
<proteinExistence type="predicted"/>
<evidence type="ECO:0000313" key="10">
    <source>
        <dbReference type="Proteomes" id="UP000215694"/>
    </source>
</evidence>
<evidence type="ECO:0000256" key="6">
    <source>
        <dbReference type="ARBA" id="ARBA00022989"/>
    </source>
</evidence>
<dbReference type="GO" id="GO:0022857">
    <property type="term" value="F:transmembrane transporter activity"/>
    <property type="evidence" value="ECO:0007669"/>
    <property type="project" value="InterPro"/>
</dbReference>
<accession>A0A371J3B5</accession>
<organism evidence="9 10">
    <name type="scientific">Romboutsia weinsteinii</name>
    <dbReference type="NCBI Taxonomy" id="2020949"/>
    <lineage>
        <taxon>Bacteria</taxon>
        <taxon>Bacillati</taxon>
        <taxon>Bacillota</taxon>
        <taxon>Clostridia</taxon>
        <taxon>Peptostreptococcales</taxon>
        <taxon>Peptostreptococcaceae</taxon>
        <taxon>Romboutsia</taxon>
    </lineage>
</organism>
<evidence type="ECO:0000256" key="8">
    <source>
        <dbReference type="SAM" id="Phobius"/>
    </source>
</evidence>
<feature type="transmembrane region" description="Helical" evidence="8">
    <location>
        <begin position="128"/>
        <end position="146"/>
    </location>
</feature>
<keyword evidence="7 8" id="KW-0472">Membrane</keyword>
<evidence type="ECO:0000256" key="1">
    <source>
        <dbReference type="ARBA" id="ARBA00004651"/>
    </source>
</evidence>
<dbReference type="PANTHER" id="PTHR32196">
    <property type="entry name" value="ABC TRANSPORTER PERMEASE PROTEIN YPHD-RELATED-RELATED"/>
    <property type="match status" value="1"/>
</dbReference>
<feature type="transmembrane region" description="Helical" evidence="8">
    <location>
        <begin position="99"/>
        <end position="121"/>
    </location>
</feature>
<reference evidence="9 10" key="1">
    <citation type="journal article" date="2017" name="Genome Announc.">
        <title>Draft Genome Sequence of Romboutsia weinsteinii sp. nov. Strain CCRI-19649(T) Isolated from Surface Water.</title>
        <authorList>
            <person name="Maheux A.F."/>
            <person name="Boudreau D.K."/>
            <person name="Berube E."/>
            <person name="Boissinot M."/>
            <person name="Cantin P."/>
            <person name="Raymond F."/>
            <person name="Corbeil J."/>
            <person name="Omar R.F."/>
            <person name="Bergeron M.G."/>
        </authorList>
    </citation>
    <scope>NUCLEOTIDE SEQUENCE [LARGE SCALE GENOMIC DNA]</scope>
    <source>
        <strain evidence="9 10">CCRI-19649</strain>
    </source>
</reference>
<feature type="transmembrane region" description="Helical" evidence="8">
    <location>
        <begin position="223"/>
        <end position="245"/>
    </location>
</feature>
<dbReference type="GO" id="GO:0005886">
    <property type="term" value="C:plasma membrane"/>
    <property type="evidence" value="ECO:0007669"/>
    <property type="project" value="UniProtKB-SubCell"/>
</dbReference>
<comment type="subcellular location">
    <subcellularLocation>
        <location evidence="1">Cell membrane</location>
        <topology evidence="1">Multi-pass membrane protein</topology>
    </subcellularLocation>
</comment>
<dbReference type="PANTHER" id="PTHR32196:SF21">
    <property type="entry name" value="ABC TRANSPORTER PERMEASE PROTEIN YPHD-RELATED"/>
    <property type="match status" value="1"/>
</dbReference>
<keyword evidence="6 8" id="KW-1133">Transmembrane helix</keyword>
<keyword evidence="10" id="KW-1185">Reference proteome</keyword>
<sequence length="323" mass="33543">MSSRVDNSKNKSLNMKEVLVKYKSLLGLVLLIAVVSVLNPSFLSVKNIMNILRQTSVNAVIAAGMTFVILTGGIDLSVGSILGISGAVCASLLVSGQNVVVAVIAALLVGAAVGFINGFVISKGKLQPFIATLATMTILKGLTLVYTNGNPITLGSNELAMSFGKIGGGTIFGIPTPAMIMMIVFMVCYYILHNTKMGRYTYALGSNEEATKLSGLNTDKIKIWVYTISGILASVAGIIITSRLYSAQPTAGAGYELDAIAAVVLGGTKLAGGKGKITGTIIGALIIGVLSNALNILDVSSYYQTMVKGGVILLAVLLDRKSN</sequence>